<evidence type="ECO:0000313" key="2">
    <source>
        <dbReference type="Proteomes" id="UP001241603"/>
    </source>
</evidence>
<name>A0ABU0H3Q3_9HYPH</name>
<comment type="caution">
    <text evidence="1">The sequence shown here is derived from an EMBL/GenBank/DDBJ whole genome shotgun (WGS) entry which is preliminary data.</text>
</comment>
<keyword evidence="2" id="KW-1185">Reference proteome</keyword>
<sequence length="156" mass="17692">MSITTEHNGYVVVYSEQDDLWRCPQLGLEAEKLSTLRSKIETTETESRKIDARAFLFDHSGFSITPVLVVMADGDGTSAWVVNKLDNPRNERREKVDMNRLVEDTPENRQLLLAWRDASRAVYEEGQRVAQLRDAIPRMGHHANHNAAPKPDAAHV</sequence>
<dbReference type="RefSeq" id="WP_266347862.1">
    <property type="nucleotide sequence ID" value="NZ_JAPKNG010000002.1"/>
</dbReference>
<gene>
    <name evidence="1" type="ORF">QO014_001307</name>
</gene>
<evidence type="ECO:0000313" key="1">
    <source>
        <dbReference type="EMBL" id="MDQ0436922.1"/>
    </source>
</evidence>
<reference evidence="1 2" key="1">
    <citation type="submission" date="2023-07" db="EMBL/GenBank/DDBJ databases">
        <title>Genomic Encyclopedia of Type Strains, Phase IV (KMG-IV): sequencing the most valuable type-strain genomes for metagenomic binning, comparative biology and taxonomic classification.</title>
        <authorList>
            <person name="Goeker M."/>
        </authorList>
    </citation>
    <scope>NUCLEOTIDE SEQUENCE [LARGE SCALE GENOMIC DNA]</scope>
    <source>
        <strain evidence="1 2">B6-8</strain>
    </source>
</reference>
<dbReference type="Proteomes" id="UP001241603">
    <property type="component" value="Unassembled WGS sequence"/>
</dbReference>
<protein>
    <submittedName>
        <fullName evidence="1">Uncharacterized protein</fullName>
    </submittedName>
</protein>
<accession>A0ABU0H3Q3</accession>
<organism evidence="1 2">
    <name type="scientific">Kaistia dalseonensis</name>
    <dbReference type="NCBI Taxonomy" id="410840"/>
    <lineage>
        <taxon>Bacteria</taxon>
        <taxon>Pseudomonadati</taxon>
        <taxon>Pseudomonadota</taxon>
        <taxon>Alphaproteobacteria</taxon>
        <taxon>Hyphomicrobiales</taxon>
        <taxon>Kaistiaceae</taxon>
        <taxon>Kaistia</taxon>
    </lineage>
</organism>
<proteinExistence type="predicted"/>
<dbReference type="EMBL" id="JAUSVO010000002">
    <property type="protein sequence ID" value="MDQ0436922.1"/>
    <property type="molecule type" value="Genomic_DNA"/>
</dbReference>